<proteinExistence type="predicted"/>
<organism evidence="2 3">
    <name type="scientific">Pseudoloma neurophilia</name>
    <dbReference type="NCBI Taxonomy" id="146866"/>
    <lineage>
        <taxon>Eukaryota</taxon>
        <taxon>Fungi</taxon>
        <taxon>Fungi incertae sedis</taxon>
        <taxon>Microsporidia</taxon>
        <taxon>Pseudoloma</taxon>
    </lineage>
</organism>
<comment type="caution">
    <text evidence="2">The sequence shown here is derived from an EMBL/GenBank/DDBJ whole genome shotgun (WGS) entry which is preliminary data.</text>
</comment>
<keyword evidence="3" id="KW-1185">Reference proteome</keyword>
<evidence type="ECO:0000313" key="3">
    <source>
        <dbReference type="Proteomes" id="UP000051530"/>
    </source>
</evidence>
<evidence type="ECO:0000313" key="2">
    <source>
        <dbReference type="EMBL" id="KRH92726.1"/>
    </source>
</evidence>
<feature type="compositionally biased region" description="Basic and acidic residues" evidence="1">
    <location>
        <begin position="50"/>
        <end position="65"/>
    </location>
</feature>
<gene>
    <name evidence="2" type="ORF">M153_3214000505</name>
</gene>
<dbReference type="VEuPathDB" id="MicrosporidiaDB:M153_3214000505"/>
<feature type="compositionally biased region" description="Basic and acidic residues" evidence="1">
    <location>
        <begin position="83"/>
        <end position="114"/>
    </location>
</feature>
<dbReference type="AlphaFoldDB" id="A0A0R0LTF8"/>
<feature type="non-terminal residue" evidence="2">
    <location>
        <position position="168"/>
    </location>
</feature>
<dbReference type="Proteomes" id="UP000051530">
    <property type="component" value="Unassembled WGS sequence"/>
</dbReference>
<feature type="region of interest" description="Disordered" evidence="1">
    <location>
        <begin position="1"/>
        <end position="67"/>
    </location>
</feature>
<accession>A0A0R0LTF8</accession>
<sequence length="168" mass="18933">MKKTRVKIMPNKPASGKRGRKKAAATSSMNDLQSVSELTGDNSQQSETFVKNEQKTRKTSIESGKKPRIVALIKKKRSIVFRKDNTVKKVNSKEDQPNNKQTEKNGSTDDEKLPPGKFIISNFQPSSFINTNVSTDQDPFFEESEKNHGFSEMSEISKNEMSETSENK</sequence>
<feature type="compositionally biased region" description="Basic and acidic residues" evidence="1">
    <location>
        <begin position="143"/>
        <end position="168"/>
    </location>
</feature>
<feature type="compositionally biased region" description="Polar residues" evidence="1">
    <location>
        <begin position="26"/>
        <end position="49"/>
    </location>
</feature>
<dbReference type="EMBL" id="LGUB01000721">
    <property type="protein sequence ID" value="KRH92726.1"/>
    <property type="molecule type" value="Genomic_DNA"/>
</dbReference>
<protein>
    <submittedName>
        <fullName evidence="2">Uncharacterized protein</fullName>
    </submittedName>
</protein>
<evidence type="ECO:0000256" key="1">
    <source>
        <dbReference type="SAM" id="MobiDB-lite"/>
    </source>
</evidence>
<name>A0A0R0LTF8_9MICR</name>
<feature type="region of interest" description="Disordered" evidence="1">
    <location>
        <begin position="83"/>
        <end position="168"/>
    </location>
</feature>
<feature type="compositionally biased region" description="Polar residues" evidence="1">
    <location>
        <begin position="121"/>
        <end position="137"/>
    </location>
</feature>
<reference evidence="2 3" key="1">
    <citation type="submission" date="2015-07" db="EMBL/GenBank/DDBJ databases">
        <title>The genome of Pseudoloma neurophilia, a relevant intracellular parasite of the zebrafish.</title>
        <authorList>
            <person name="Ndikumana S."/>
            <person name="Pelin A."/>
            <person name="Sanders J."/>
            <person name="Corradi N."/>
        </authorList>
    </citation>
    <scope>NUCLEOTIDE SEQUENCE [LARGE SCALE GENOMIC DNA]</scope>
    <source>
        <strain evidence="2 3">MK1</strain>
    </source>
</reference>